<name>A0A2W7CBV7_9HYPH</name>
<dbReference type="EMBL" id="MZXV01000013">
    <property type="protein sequence ID" value="PZV39761.1"/>
    <property type="molecule type" value="Genomic_DNA"/>
</dbReference>
<accession>A0A2W7CBV7</accession>
<organism evidence="1 2">
    <name type="scientific">Mesorhizobium kowhaii</name>
    <dbReference type="NCBI Taxonomy" id="1300272"/>
    <lineage>
        <taxon>Bacteria</taxon>
        <taxon>Pseudomonadati</taxon>
        <taxon>Pseudomonadota</taxon>
        <taxon>Alphaproteobacteria</taxon>
        <taxon>Hyphomicrobiales</taxon>
        <taxon>Phyllobacteriaceae</taxon>
        <taxon>Mesorhizobium</taxon>
    </lineage>
</organism>
<evidence type="ECO:0000313" key="1">
    <source>
        <dbReference type="EMBL" id="PZV39761.1"/>
    </source>
</evidence>
<dbReference type="Pfam" id="PF06169">
    <property type="entry name" value="DUF982"/>
    <property type="match status" value="1"/>
</dbReference>
<gene>
    <name evidence="1" type="ORF">B5V02_07495</name>
</gene>
<dbReference type="OrthoDB" id="8083284at2"/>
<dbReference type="Proteomes" id="UP000248616">
    <property type="component" value="Unassembled WGS sequence"/>
</dbReference>
<dbReference type="InterPro" id="IPR010385">
    <property type="entry name" value="DUF982"/>
</dbReference>
<proteinExistence type="predicted"/>
<evidence type="ECO:0008006" key="3">
    <source>
        <dbReference type="Google" id="ProtNLM"/>
    </source>
</evidence>
<dbReference type="RefSeq" id="WP_111543501.1">
    <property type="nucleotide sequence ID" value="NZ_MZXV01000013.1"/>
</dbReference>
<protein>
    <recommendedName>
        <fullName evidence="3">DUF982 domain-containing protein</fullName>
    </recommendedName>
</protein>
<comment type="caution">
    <text evidence="1">The sequence shown here is derived from an EMBL/GenBank/DDBJ whole genome shotgun (WGS) entry which is preliminary data.</text>
</comment>
<dbReference type="Gene3D" id="6.10.250.730">
    <property type="match status" value="1"/>
</dbReference>
<evidence type="ECO:0000313" key="2">
    <source>
        <dbReference type="Proteomes" id="UP000248616"/>
    </source>
</evidence>
<sequence length="81" mass="8967">MTELMLSTPMRIRPHGSDTIRDITTLKDASEILIDWPQAERGPFYQTAREQVEAALENKAGASRAQEAFAALCNHAGVLVR</sequence>
<dbReference type="AlphaFoldDB" id="A0A2W7CBV7"/>
<keyword evidence="2" id="KW-1185">Reference proteome</keyword>
<reference evidence="2" key="1">
    <citation type="submission" date="2017-03" db="EMBL/GenBank/DDBJ databases">
        <authorList>
            <person name="Safronova V.I."/>
            <person name="Sazanova A.L."/>
            <person name="Chirak E.R."/>
        </authorList>
    </citation>
    <scope>NUCLEOTIDE SEQUENCE [LARGE SCALE GENOMIC DNA]</scope>
    <source>
        <strain evidence="2">Ach-343</strain>
    </source>
</reference>